<reference evidence="3" key="1">
    <citation type="journal article" date="2020" name="Stud. Mycol.">
        <title>101 Dothideomycetes genomes: a test case for predicting lifestyles and emergence of pathogens.</title>
        <authorList>
            <person name="Haridas S."/>
            <person name="Albert R."/>
            <person name="Binder M."/>
            <person name="Bloem J."/>
            <person name="Labutti K."/>
            <person name="Salamov A."/>
            <person name="Andreopoulos B."/>
            <person name="Baker S."/>
            <person name="Barry K."/>
            <person name="Bills G."/>
            <person name="Bluhm B."/>
            <person name="Cannon C."/>
            <person name="Castanera R."/>
            <person name="Culley D."/>
            <person name="Daum C."/>
            <person name="Ezra D."/>
            <person name="Gonzalez J."/>
            <person name="Henrissat B."/>
            <person name="Kuo A."/>
            <person name="Liang C."/>
            <person name="Lipzen A."/>
            <person name="Lutzoni F."/>
            <person name="Magnuson J."/>
            <person name="Mondo S."/>
            <person name="Nolan M."/>
            <person name="Ohm R."/>
            <person name="Pangilinan J."/>
            <person name="Park H.-J."/>
            <person name="Ramirez L."/>
            <person name="Alfaro M."/>
            <person name="Sun H."/>
            <person name="Tritt A."/>
            <person name="Yoshinaga Y."/>
            <person name="Zwiers L.-H."/>
            <person name="Turgeon B."/>
            <person name="Goodwin S."/>
            <person name="Spatafora J."/>
            <person name="Crous P."/>
            <person name="Grigoriev I."/>
        </authorList>
    </citation>
    <scope>NUCLEOTIDE SEQUENCE</scope>
    <source>
        <strain evidence="3">CBS 107.79</strain>
    </source>
</reference>
<dbReference type="OrthoDB" id="5243723at2759"/>
<feature type="region of interest" description="Disordered" evidence="1">
    <location>
        <begin position="178"/>
        <end position="209"/>
    </location>
</feature>
<name>A0A6A5W1L0_9PLEO</name>
<evidence type="ECO:0000313" key="4">
    <source>
        <dbReference type="Proteomes" id="UP000800036"/>
    </source>
</evidence>
<evidence type="ECO:0000256" key="2">
    <source>
        <dbReference type="SAM" id="SignalP"/>
    </source>
</evidence>
<sequence>MRILLTFLVVFIAAVAAFPELHLLEARKDKNGTSDEGDSVKKECRKMNKMMQLMELAANQTKLDALVAKGKLNETEVQSIKNQAANTTATLQALQANTTLVDECNVFNANRAVNAQCKTMKHLGKVIAFAKNQTAVDALAEKKGLNSTQVMKFKEQITKAETKLQEMQANTTLTDLCAQQKQQKGEDNSNGATGGSGSGAGAAVGSSPARQTTSSASTLALRTLPHVTVSILAGVFAVFL</sequence>
<dbReference type="AlphaFoldDB" id="A0A6A5W1L0"/>
<gene>
    <name evidence="3" type="ORF">BU23DRAFT_523940</name>
</gene>
<dbReference type="Proteomes" id="UP000800036">
    <property type="component" value="Unassembled WGS sequence"/>
</dbReference>
<keyword evidence="4" id="KW-1185">Reference proteome</keyword>
<accession>A0A6A5W1L0</accession>
<evidence type="ECO:0000313" key="3">
    <source>
        <dbReference type="EMBL" id="KAF1979287.1"/>
    </source>
</evidence>
<protein>
    <submittedName>
        <fullName evidence="3">Uncharacterized protein</fullName>
    </submittedName>
</protein>
<organism evidence="3 4">
    <name type="scientific">Bimuria novae-zelandiae CBS 107.79</name>
    <dbReference type="NCBI Taxonomy" id="1447943"/>
    <lineage>
        <taxon>Eukaryota</taxon>
        <taxon>Fungi</taxon>
        <taxon>Dikarya</taxon>
        <taxon>Ascomycota</taxon>
        <taxon>Pezizomycotina</taxon>
        <taxon>Dothideomycetes</taxon>
        <taxon>Pleosporomycetidae</taxon>
        <taxon>Pleosporales</taxon>
        <taxon>Massarineae</taxon>
        <taxon>Didymosphaeriaceae</taxon>
        <taxon>Bimuria</taxon>
    </lineage>
</organism>
<feature type="compositionally biased region" description="Gly residues" evidence="1">
    <location>
        <begin position="192"/>
        <end position="202"/>
    </location>
</feature>
<dbReference type="EMBL" id="ML976658">
    <property type="protein sequence ID" value="KAF1979287.1"/>
    <property type="molecule type" value="Genomic_DNA"/>
</dbReference>
<evidence type="ECO:0000256" key="1">
    <source>
        <dbReference type="SAM" id="MobiDB-lite"/>
    </source>
</evidence>
<keyword evidence="2" id="KW-0732">Signal</keyword>
<feature type="chain" id="PRO_5025393501" evidence="2">
    <location>
        <begin position="18"/>
        <end position="240"/>
    </location>
</feature>
<feature type="signal peptide" evidence="2">
    <location>
        <begin position="1"/>
        <end position="17"/>
    </location>
</feature>
<proteinExistence type="predicted"/>